<gene>
    <name evidence="2" type="ORF">HYRO_24</name>
</gene>
<dbReference type="KEGG" id="vg:26631163"/>
<proteinExistence type="predicted"/>
<dbReference type="GeneID" id="26631163"/>
<reference evidence="2 3" key="1">
    <citation type="submission" date="2015-07" db="EMBL/GenBank/DDBJ databases">
        <authorList>
            <person name="Rodel H."/>
            <person name="Hlope Z.R."/>
            <person name="Mbambo L.M."/>
            <person name="Mkhwanazi N.P."/>
            <person name="Mvuna L.D."/>
            <person name="Ncobeni N.P."/>
            <person name="Larsen M.H."/>
            <person name="Russell D.A."/>
            <person name="Bowman C.A."/>
            <person name="Pope W.H."/>
            <person name="Mavrich T.N."/>
            <person name="Guerrero C.A."/>
            <person name="Jacobs-Sera D."/>
            <person name="Hendrix R.W."/>
            <person name="Hatfull G.F."/>
        </authorList>
    </citation>
    <scope>NUCLEOTIDE SEQUENCE [LARGE SCALE GENOMIC DNA]</scope>
</reference>
<feature type="domain" description="HNH nuclease" evidence="1">
    <location>
        <begin position="85"/>
        <end position="136"/>
    </location>
</feature>
<keyword evidence="2" id="KW-0255">Endonuclease</keyword>
<dbReference type="GO" id="GO:0008270">
    <property type="term" value="F:zinc ion binding"/>
    <property type="evidence" value="ECO:0007669"/>
    <property type="project" value="InterPro"/>
</dbReference>
<name>A0A0K2FN39_9CAUD</name>
<protein>
    <submittedName>
        <fullName evidence="2">HNH endonuclease</fullName>
    </submittedName>
</protein>
<sequence>MQVESVCSYPRRMARIALPPGHPFYDWAHSKPPAPKKKTVRPAPKKAEVDLTPVIVQGYRYLIVVEDHPLKTSHRGRRVAEHRLVLWKHIGPGTHPCHWCGKPVTWGEDLQVDHVDWDKLNNVPDNLVPSCRPCNFDRHNPNRPKRQELHKLPREEIRRILEQRKL</sequence>
<evidence type="ECO:0000313" key="3">
    <source>
        <dbReference type="Proteomes" id="UP000201904"/>
    </source>
</evidence>
<dbReference type="RefSeq" id="YP_009204589.1">
    <property type="nucleotide sequence ID" value="NC_028869.1"/>
</dbReference>
<dbReference type="SMART" id="SM00507">
    <property type="entry name" value="HNHc"/>
    <property type="match status" value="1"/>
</dbReference>
<dbReference type="EMBL" id="KT281790">
    <property type="protein sequence ID" value="ALA48218.1"/>
    <property type="molecule type" value="Genomic_DNA"/>
</dbReference>
<dbReference type="Gene3D" id="1.10.30.50">
    <property type="match status" value="1"/>
</dbReference>
<dbReference type="Pfam" id="PF01844">
    <property type="entry name" value="HNH"/>
    <property type="match status" value="1"/>
</dbReference>
<keyword evidence="3" id="KW-1185">Reference proteome</keyword>
<keyword evidence="2" id="KW-0378">Hydrolase</keyword>
<evidence type="ECO:0000313" key="2">
    <source>
        <dbReference type="EMBL" id="ALA48218.1"/>
    </source>
</evidence>
<dbReference type="GO" id="GO:0004519">
    <property type="term" value="F:endonuclease activity"/>
    <property type="evidence" value="ECO:0007669"/>
    <property type="project" value="UniProtKB-KW"/>
</dbReference>
<dbReference type="InterPro" id="IPR002711">
    <property type="entry name" value="HNH"/>
</dbReference>
<evidence type="ECO:0000259" key="1">
    <source>
        <dbReference type="SMART" id="SM00507"/>
    </source>
</evidence>
<dbReference type="CDD" id="cd00085">
    <property type="entry name" value="HNHc"/>
    <property type="match status" value="1"/>
</dbReference>
<organism evidence="2 3">
    <name type="scientific">Mycobacterium phage HyRo</name>
    <dbReference type="NCBI Taxonomy" id="1698710"/>
    <lineage>
        <taxon>Viruses</taxon>
        <taxon>Duplodnaviria</taxon>
        <taxon>Heunggongvirae</taxon>
        <taxon>Uroviricota</taxon>
        <taxon>Caudoviricetes</taxon>
        <taxon>Ceeclamvirinae</taxon>
        <taxon>Bixzunavirus</taxon>
        <taxon>Bixzunavirus hyro</taxon>
    </lineage>
</organism>
<dbReference type="Proteomes" id="UP000201904">
    <property type="component" value="Segment"/>
</dbReference>
<keyword evidence="2" id="KW-0540">Nuclease</keyword>
<dbReference type="InterPro" id="IPR003615">
    <property type="entry name" value="HNH_nuc"/>
</dbReference>
<accession>A0A0K2FN39</accession>
<dbReference type="GO" id="GO:0003676">
    <property type="term" value="F:nucleic acid binding"/>
    <property type="evidence" value="ECO:0007669"/>
    <property type="project" value="InterPro"/>
</dbReference>